<dbReference type="GeneID" id="15391902"/>
<comment type="similarity">
    <text evidence="1">Belongs to the HupF/HypC family.</text>
</comment>
<dbReference type="Gene3D" id="2.30.30.140">
    <property type="match status" value="1"/>
</dbReference>
<sequence>MCLAIPAEVEEVNFPIAIVNFGGTRKEVRIDLLPDVRVGDYVLVHVGYAIQKVDVKEVEELAAIYQKLQEEGIL</sequence>
<dbReference type="KEGG" id="ast:Asulf_00256"/>
<evidence type="ECO:0000313" key="2">
    <source>
        <dbReference type="EMBL" id="AGK60289.1"/>
    </source>
</evidence>
<keyword evidence="3" id="KW-1185">Reference proteome</keyword>
<dbReference type="NCBIfam" id="TIGR00074">
    <property type="entry name" value="hypC_hupF"/>
    <property type="match status" value="1"/>
</dbReference>
<dbReference type="PANTHER" id="PTHR35177:SF2">
    <property type="entry name" value="HYDROGENASE MATURATION FACTOR HYBG"/>
    <property type="match status" value="1"/>
</dbReference>
<dbReference type="GO" id="GO:0051604">
    <property type="term" value="P:protein maturation"/>
    <property type="evidence" value="ECO:0007669"/>
    <property type="project" value="TreeGrafter"/>
</dbReference>
<dbReference type="GO" id="GO:1902670">
    <property type="term" value="F:carbon dioxide binding"/>
    <property type="evidence" value="ECO:0007669"/>
    <property type="project" value="TreeGrafter"/>
</dbReference>
<dbReference type="Proteomes" id="UP000013307">
    <property type="component" value="Chromosome"/>
</dbReference>
<evidence type="ECO:0000313" key="3">
    <source>
        <dbReference type="Proteomes" id="UP000013307"/>
    </source>
</evidence>
<dbReference type="AlphaFoldDB" id="N0B9L0"/>
<accession>N0B9L0</accession>
<dbReference type="Pfam" id="PF01455">
    <property type="entry name" value="HupF_HypC"/>
    <property type="match status" value="1"/>
</dbReference>
<name>N0B9L0_9EURY</name>
<dbReference type="HOGENOM" id="CLU_159381_2_2_2"/>
<dbReference type="STRING" id="387631.Asulf_00256"/>
<dbReference type="RefSeq" id="WP_015589888.1">
    <property type="nucleotide sequence ID" value="NC_021169.1"/>
</dbReference>
<dbReference type="PANTHER" id="PTHR35177">
    <property type="entry name" value="HYDROGENASE MATURATION FACTOR HYBG"/>
    <property type="match status" value="1"/>
</dbReference>
<dbReference type="OrthoDB" id="49922at2157"/>
<reference evidence="2 3" key="1">
    <citation type="journal article" date="2013" name="Genome Announc.">
        <title>Complete Genome Sequence of the Thermophilic and Facultatively Chemolithoautotrophic Sulfate Reducer Archaeoglobus sulfaticallidus Strain PM70-1T.</title>
        <authorList>
            <person name="Stokke R."/>
            <person name="Hocking W.P."/>
            <person name="Steinsbu B.O."/>
            <person name="Steen I.H."/>
        </authorList>
    </citation>
    <scope>NUCLEOTIDE SEQUENCE [LARGE SCALE GENOMIC DNA]</scope>
    <source>
        <strain evidence="2">PM70-1</strain>
    </source>
</reference>
<protein>
    <submittedName>
        <fullName evidence="2">Hydrogenase assembly chaperone HypC/HupF</fullName>
    </submittedName>
</protein>
<evidence type="ECO:0000256" key="1">
    <source>
        <dbReference type="ARBA" id="ARBA00006018"/>
    </source>
</evidence>
<proteinExistence type="inferred from homology"/>
<dbReference type="SUPFAM" id="SSF159127">
    <property type="entry name" value="HupF/HypC-like"/>
    <property type="match status" value="1"/>
</dbReference>
<organism evidence="2 3">
    <name type="scientific">Archaeoglobus sulfaticallidus PM70-1</name>
    <dbReference type="NCBI Taxonomy" id="387631"/>
    <lineage>
        <taxon>Archaea</taxon>
        <taxon>Methanobacteriati</taxon>
        <taxon>Methanobacteriota</taxon>
        <taxon>Archaeoglobi</taxon>
        <taxon>Archaeoglobales</taxon>
        <taxon>Archaeoglobaceae</taxon>
        <taxon>Archaeoglobus</taxon>
    </lineage>
</organism>
<dbReference type="GO" id="GO:0005506">
    <property type="term" value="F:iron ion binding"/>
    <property type="evidence" value="ECO:0007669"/>
    <property type="project" value="TreeGrafter"/>
</dbReference>
<dbReference type="eggNOG" id="arCOG04427">
    <property type="taxonomic scope" value="Archaea"/>
</dbReference>
<gene>
    <name evidence="2" type="ORF">Asulf_00256</name>
</gene>
<dbReference type="EMBL" id="CP005290">
    <property type="protein sequence ID" value="AGK60289.1"/>
    <property type="molecule type" value="Genomic_DNA"/>
</dbReference>
<dbReference type="InterPro" id="IPR001109">
    <property type="entry name" value="Hydrogenase_HupF/HypC"/>
</dbReference>
<dbReference type="PRINTS" id="PR00445">
    <property type="entry name" value="HUPFHYPC"/>
</dbReference>